<dbReference type="EMBL" id="CACVKT020001306">
    <property type="protein sequence ID" value="CAC5366585.1"/>
    <property type="molecule type" value="Genomic_DNA"/>
</dbReference>
<dbReference type="AlphaFoldDB" id="A0A6J8AEF1"/>
<feature type="signal peptide" evidence="1">
    <location>
        <begin position="1"/>
        <end position="25"/>
    </location>
</feature>
<proteinExistence type="predicted"/>
<reference evidence="2 3" key="1">
    <citation type="submission" date="2020-06" db="EMBL/GenBank/DDBJ databases">
        <authorList>
            <person name="Li R."/>
            <person name="Bekaert M."/>
        </authorList>
    </citation>
    <scope>NUCLEOTIDE SEQUENCE [LARGE SCALE GENOMIC DNA]</scope>
    <source>
        <strain evidence="3">wild</strain>
    </source>
</reference>
<evidence type="ECO:0000256" key="1">
    <source>
        <dbReference type="SAM" id="SignalP"/>
    </source>
</evidence>
<keyword evidence="3" id="KW-1185">Reference proteome</keyword>
<protein>
    <submittedName>
        <fullName evidence="2">Uncharacterized protein</fullName>
    </submittedName>
</protein>
<feature type="chain" id="PRO_5026713424" evidence="1">
    <location>
        <begin position="26"/>
        <end position="245"/>
    </location>
</feature>
<gene>
    <name evidence="2" type="ORF">MCOR_6813</name>
</gene>
<dbReference type="OrthoDB" id="10373847at2759"/>
<accession>A0A6J8AEF1</accession>
<organism evidence="2 3">
    <name type="scientific">Mytilus coruscus</name>
    <name type="common">Sea mussel</name>
    <dbReference type="NCBI Taxonomy" id="42192"/>
    <lineage>
        <taxon>Eukaryota</taxon>
        <taxon>Metazoa</taxon>
        <taxon>Spiralia</taxon>
        <taxon>Lophotrochozoa</taxon>
        <taxon>Mollusca</taxon>
        <taxon>Bivalvia</taxon>
        <taxon>Autobranchia</taxon>
        <taxon>Pteriomorphia</taxon>
        <taxon>Mytilida</taxon>
        <taxon>Mytiloidea</taxon>
        <taxon>Mytilidae</taxon>
        <taxon>Mytilinae</taxon>
        <taxon>Mytilus</taxon>
    </lineage>
</organism>
<sequence length="245" mass="28378">MVTKFFPLFLVFLSAHGFLLDKTQSTSGQSGTSNQYVTTSEFYGETKTRQSEDQQLRRYVDNALAVLTSQLGQKFDALDQKYIRCDNQSVHSKANATLDRKYIDLERKYTDLDSKYTHLDCKYMDLERKYIQMQSMNNNKFYFVKNHFLTIQNKTSEISNDVNTLKQLGNIKPLQEIQTLQQDLKSVSAQTHSLTVNERARGQDFLALYNITIEQKTALNTLNITSNNQLIKLRELETNNSKQLL</sequence>
<name>A0A6J8AEF1_MYTCO</name>
<evidence type="ECO:0000313" key="3">
    <source>
        <dbReference type="Proteomes" id="UP000507470"/>
    </source>
</evidence>
<dbReference type="Proteomes" id="UP000507470">
    <property type="component" value="Unassembled WGS sequence"/>
</dbReference>
<evidence type="ECO:0000313" key="2">
    <source>
        <dbReference type="EMBL" id="CAC5366585.1"/>
    </source>
</evidence>
<keyword evidence="1" id="KW-0732">Signal</keyword>